<evidence type="ECO:0000256" key="3">
    <source>
        <dbReference type="ARBA" id="ARBA00022517"/>
    </source>
</evidence>
<evidence type="ECO:0000256" key="7">
    <source>
        <dbReference type="ARBA" id="ARBA00023136"/>
    </source>
</evidence>
<keyword evidence="3 8" id="KW-0690">Ribosome biogenesis</keyword>
<evidence type="ECO:0000259" key="11">
    <source>
        <dbReference type="PROSITE" id="PS50823"/>
    </source>
</evidence>
<feature type="region of interest" description="G3" evidence="9">
    <location>
        <begin position="61"/>
        <end position="64"/>
    </location>
</feature>
<dbReference type="AlphaFoldDB" id="A0A1M6ET43"/>
<dbReference type="PRINTS" id="PR00326">
    <property type="entry name" value="GTP1OBG"/>
</dbReference>
<sequence>MDGNFKSGFVSIIGRPNVGKSTLINTFMGERINIISDKPQTTRNTIRTILTHEDYQIVFLDTPGIHKPKHKLGEYMVTSAVQSLKGVDVVVVLIDCSTHIGSGDIYVFDAVKNLKTRKILALNKIDKISKQELEGVLAKITLYENIFDSIVPISAKLGNNTDNLINEIVKYLPEGPMYFPPDIITDVPEKFIVAEYIREKILLLTKEEIPHGTAVEVTSMKERENKDIIDIEATIYCEKESHKRIIIGKQGSMLKAIGSRARVDIENLLNCQVNLQLWVKVKRDWRDNLSALKALGFN</sequence>
<dbReference type="NCBIfam" id="TIGR00231">
    <property type="entry name" value="small_GTP"/>
    <property type="match status" value="1"/>
</dbReference>
<keyword evidence="14" id="KW-1185">Reference proteome</keyword>
<evidence type="ECO:0000313" key="13">
    <source>
        <dbReference type="EMBL" id="SHI88583.1"/>
    </source>
</evidence>
<dbReference type="HAMAP" id="MF_00367">
    <property type="entry name" value="GTPase_Era"/>
    <property type="match status" value="1"/>
</dbReference>
<evidence type="ECO:0000256" key="6">
    <source>
        <dbReference type="ARBA" id="ARBA00023134"/>
    </source>
</evidence>
<feature type="region of interest" description="G5" evidence="9">
    <location>
        <begin position="153"/>
        <end position="155"/>
    </location>
</feature>
<feature type="domain" description="KH type-2" evidence="11">
    <location>
        <begin position="205"/>
        <end position="283"/>
    </location>
</feature>
<dbReference type="CDD" id="cd04163">
    <property type="entry name" value="Era"/>
    <property type="match status" value="1"/>
</dbReference>
<dbReference type="OrthoDB" id="9805918at2"/>
<dbReference type="RefSeq" id="WP_073025768.1">
    <property type="nucleotide sequence ID" value="NZ_FQZS01000010.1"/>
</dbReference>
<dbReference type="Pfam" id="PF07650">
    <property type="entry name" value="KH_2"/>
    <property type="match status" value="1"/>
</dbReference>
<keyword evidence="8" id="KW-0963">Cytoplasm</keyword>
<evidence type="ECO:0000259" key="12">
    <source>
        <dbReference type="PROSITE" id="PS51713"/>
    </source>
</evidence>
<accession>A0A1M6ET43</accession>
<gene>
    <name evidence="8" type="primary">era</name>
    <name evidence="13" type="ORF">SAMN02745176_01680</name>
</gene>
<dbReference type="GO" id="GO:0043024">
    <property type="term" value="F:ribosomal small subunit binding"/>
    <property type="evidence" value="ECO:0007669"/>
    <property type="project" value="TreeGrafter"/>
</dbReference>
<feature type="region of interest" description="G1" evidence="9">
    <location>
        <begin position="14"/>
        <end position="21"/>
    </location>
</feature>
<evidence type="ECO:0000256" key="5">
    <source>
        <dbReference type="ARBA" id="ARBA00022884"/>
    </source>
</evidence>
<evidence type="ECO:0000256" key="4">
    <source>
        <dbReference type="ARBA" id="ARBA00022741"/>
    </source>
</evidence>
<keyword evidence="6 8" id="KW-0342">GTP-binding</keyword>
<comment type="function">
    <text evidence="8">An essential GTPase that binds both GDP and GTP, with rapid nucleotide exchange. Plays a role in 16S rRNA processing and 30S ribosomal subunit biogenesis and possibly also in cell cycle regulation and energy metabolism.</text>
</comment>
<feature type="binding site" evidence="8">
    <location>
        <begin position="61"/>
        <end position="65"/>
    </location>
    <ligand>
        <name>GTP</name>
        <dbReference type="ChEBI" id="CHEBI:37565"/>
    </ligand>
</feature>
<dbReference type="Proteomes" id="UP000184442">
    <property type="component" value="Unassembled WGS sequence"/>
</dbReference>
<dbReference type="InterPro" id="IPR005225">
    <property type="entry name" value="Small_GTP-bd"/>
</dbReference>
<dbReference type="InterPro" id="IPR015946">
    <property type="entry name" value="KH_dom-like_a/b"/>
</dbReference>
<protein>
    <recommendedName>
        <fullName evidence="2 8">GTPase Era</fullName>
    </recommendedName>
</protein>
<dbReference type="InterPro" id="IPR030388">
    <property type="entry name" value="G_ERA_dom"/>
</dbReference>
<feature type="domain" description="Era-type G" evidence="12">
    <location>
        <begin position="6"/>
        <end position="174"/>
    </location>
</feature>
<dbReference type="Gene3D" id="3.40.50.300">
    <property type="entry name" value="P-loop containing nucleotide triphosphate hydrolases"/>
    <property type="match status" value="1"/>
</dbReference>
<organism evidence="13 14">
    <name type="scientific">Lutispora thermophila DSM 19022</name>
    <dbReference type="NCBI Taxonomy" id="1122184"/>
    <lineage>
        <taxon>Bacteria</taxon>
        <taxon>Bacillati</taxon>
        <taxon>Bacillota</taxon>
        <taxon>Clostridia</taxon>
        <taxon>Lutisporales</taxon>
        <taxon>Lutisporaceae</taxon>
        <taxon>Lutispora</taxon>
    </lineage>
</organism>
<feature type="binding site" evidence="8">
    <location>
        <begin position="123"/>
        <end position="126"/>
    </location>
    <ligand>
        <name>GTP</name>
        <dbReference type="ChEBI" id="CHEBI:37565"/>
    </ligand>
</feature>
<reference evidence="13 14" key="1">
    <citation type="submission" date="2016-11" db="EMBL/GenBank/DDBJ databases">
        <authorList>
            <person name="Jaros S."/>
            <person name="Januszkiewicz K."/>
            <person name="Wedrychowicz H."/>
        </authorList>
    </citation>
    <scope>NUCLEOTIDE SEQUENCE [LARGE SCALE GENOMIC DNA]</scope>
    <source>
        <strain evidence="13 14">DSM 19022</strain>
    </source>
</reference>
<feature type="binding site" evidence="8">
    <location>
        <begin position="14"/>
        <end position="21"/>
    </location>
    <ligand>
        <name>GTP</name>
        <dbReference type="ChEBI" id="CHEBI:37565"/>
    </ligand>
</feature>
<dbReference type="GO" id="GO:0005829">
    <property type="term" value="C:cytosol"/>
    <property type="evidence" value="ECO:0007669"/>
    <property type="project" value="TreeGrafter"/>
</dbReference>
<dbReference type="GO" id="GO:0003924">
    <property type="term" value="F:GTPase activity"/>
    <property type="evidence" value="ECO:0007669"/>
    <property type="project" value="UniProtKB-UniRule"/>
</dbReference>
<evidence type="ECO:0000256" key="2">
    <source>
        <dbReference type="ARBA" id="ARBA00020484"/>
    </source>
</evidence>
<dbReference type="PANTHER" id="PTHR42698">
    <property type="entry name" value="GTPASE ERA"/>
    <property type="match status" value="1"/>
</dbReference>
<dbReference type="InterPro" id="IPR027417">
    <property type="entry name" value="P-loop_NTPase"/>
</dbReference>
<dbReference type="PROSITE" id="PS50823">
    <property type="entry name" value="KH_TYPE_2"/>
    <property type="match status" value="1"/>
</dbReference>
<comment type="similarity">
    <text evidence="1 8 9 10">Belongs to the TRAFAC class TrmE-Era-EngA-EngB-Septin-like GTPase superfamily. Era GTPase family.</text>
</comment>
<dbReference type="CDD" id="cd22534">
    <property type="entry name" value="KH-II_Era"/>
    <property type="match status" value="1"/>
</dbReference>
<dbReference type="NCBIfam" id="TIGR00436">
    <property type="entry name" value="era"/>
    <property type="match status" value="1"/>
</dbReference>
<dbReference type="EMBL" id="FQZS01000010">
    <property type="protein sequence ID" value="SHI88583.1"/>
    <property type="molecule type" value="Genomic_DNA"/>
</dbReference>
<dbReference type="PROSITE" id="PS51713">
    <property type="entry name" value="G_ERA"/>
    <property type="match status" value="1"/>
</dbReference>
<dbReference type="GO" id="GO:0005886">
    <property type="term" value="C:plasma membrane"/>
    <property type="evidence" value="ECO:0007669"/>
    <property type="project" value="UniProtKB-SubCell"/>
</dbReference>
<keyword evidence="7 8" id="KW-0472">Membrane</keyword>
<comment type="subcellular location">
    <subcellularLocation>
        <location evidence="8">Cytoplasm</location>
    </subcellularLocation>
    <subcellularLocation>
        <location evidence="8">Cell membrane</location>
        <topology evidence="8">Peripheral membrane protein</topology>
    </subcellularLocation>
</comment>
<dbReference type="InterPro" id="IPR004044">
    <property type="entry name" value="KH_dom_type_2"/>
</dbReference>
<dbReference type="SUPFAM" id="SSF54814">
    <property type="entry name" value="Prokaryotic type KH domain (KH-domain type II)"/>
    <property type="match status" value="1"/>
</dbReference>
<dbReference type="InterPro" id="IPR009019">
    <property type="entry name" value="KH_sf_prok-type"/>
</dbReference>
<dbReference type="PANTHER" id="PTHR42698:SF1">
    <property type="entry name" value="GTPASE ERA, MITOCHONDRIAL"/>
    <property type="match status" value="1"/>
</dbReference>
<evidence type="ECO:0000256" key="8">
    <source>
        <dbReference type="HAMAP-Rule" id="MF_00367"/>
    </source>
</evidence>
<dbReference type="Pfam" id="PF01926">
    <property type="entry name" value="MMR_HSR1"/>
    <property type="match status" value="1"/>
</dbReference>
<dbReference type="STRING" id="1122184.SAMN02745176_01680"/>
<proteinExistence type="inferred from homology"/>
<evidence type="ECO:0000256" key="9">
    <source>
        <dbReference type="PROSITE-ProRule" id="PRU01050"/>
    </source>
</evidence>
<dbReference type="InterPro" id="IPR006073">
    <property type="entry name" value="GTP-bd"/>
</dbReference>
<feature type="region of interest" description="G2" evidence="9">
    <location>
        <begin position="40"/>
        <end position="44"/>
    </location>
</feature>
<keyword evidence="4 8" id="KW-0547">Nucleotide-binding</keyword>
<evidence type="ECO:0000256" key="10">
    <source>
        <dbReference type="RuleBase" id="RU003761"/>
    </source>
</evidence>
<name>A0A1M6ET43_9FIRM</name>
<keyword evidence="8" id="KW-1003">Cell membrane</keyword>
<dbReference type="GO" id="GO:0000028">
    <property type="term" value="P:ribosomal small subunit assembly"/>
    <property type="evidence" value="ECO:0007669"/>
    <property type="project" value="TreeGrafter"/>
</dbReference>
<dbReference type="SUPFAM" id="SSF52540">
    <property type="entry name" value="P-loop containing nucleoside triphosphate hydrolases"/>
    <property type="match status" value="1"/>
</dbReference>
<dbReference type="InterPro" id="IPR005662">
    <property type="entry name" value="GTPase_Era-like"/>
</dbReference>
<dbReference type="GO" id="GO:0005525">
    <property type="term" value="F:GTP binding"/>
    <property type="evidence" value="ECO:0007669"/>
    <property type="project" value="UniProtKB-UniRule"/>
</dbReference>
<evidence type="ECO:0000313" key="14">
    <source>
        <dbReference type="Proteomes" id="UP000184442"/>
    </source>
</evidence>
<comment type="subunit">
    <text evidence="8">Monomer.</text>
</comment>
<dbReference type="FunFam" id="3.40.50.300:FF:000094">
    <property type="entry name" value="GTPase Era"/>
    <property type="match status" value="1"/>
</dbReference>
<keyword evidence="8" id="KW-0699">rRNA-binding</keyword>
<dbReference type="FunFam" id="3.30.300.20:FF:000003">
    <property type="entry name" value="GTPase Era"/>
    <property type="match status" value="1"/>
</dbReference>
<dbReference type="GO" id="GO:0070181">
    <property type="term" value="F:small ribosomal subunit rRNA binding"/>
    <property type="evidence" value="ECO:0007669"/>
    <property type="project" value="UniProtKB-UniRule"/>
</dbReference>
<feature type="region of interest" description="G4" evidence="9">
    <location>
        <begin position="123"/>
        <end position="126"/>
    </location>
</feature>
<dbReference type="NCBIfam" id="NF000908">
    <property type="entry name" value="PRK00089.1"/>
    <property type="match status" value="1"/>
</dbReference>
<dbReference type="Gene3D" id="3.30.300.20">
    <property type="match status" value="1"/>
</dbReference>
<keyword evidence="5 8" id="KW-0694">RNA-binding</keyword>
<evidence type="ECO:0000256" key="1">
    <source>
        <dbReference type="ARBA" id="ARBA00007921"/>
    </source>
</evidence>